<evidence type="ECO:0000256" key="3">
    <source>
        <dbReference type="ARBA" id="ARBA00022449"/>
    </source>
</evidence>
<comment type="subcellular location">
    <subcellularLocation>
        <location evidence="1">Membrane</location>
        <topology evidence="1">Multi-pass membrane protein</topology>
    </subcellularLocation>
</comment>
<accession>A0A814SYR6</accession>
<proteinExistence type="inferred from homology"/>
<keyword evidence="6 8" id="KW-1133">Transmembrane helix</keyword>
<comment type="caution">
    <text evidence="10">The sequence shown here is derived from an EMBL/GenBank/DDBJ whole genome shotgun (WGS) entry which is preliminary data.</text>
</comment>
<name>A0A814SYR6_9BILA</name>
<dbReference type="Pfam" id="PF01699">
    <property type="entry name" value="Na_Ca_ex"/>
    <property type="match status" value="1"/>
</dbReference>
<evidence type="ECO:0000256" key="8">
    <source>
        <dbReference type="SAM" id="Phobius"/>
    </source>
</evidence>
<dbReference type="InterPro" id="IPR004481">
    <property type="entry name" value="K/Na/Ca-exchanger"/>
</dbReference>
<dbReference type="GO" id="GO:0006874">
    <property type="term" value="P:intracellular calcium ion homeostasis"/>
    <property type="evidence" value="ECO:0007669"/>
    <property type="project" value="TreeGrafter"/>
</dbReference>
<dbReference type="OrthoDB" id="2127281at2759"/>
<evidence type="ECO:0000313" key="10">
    <source>
        <dbReference type="EMBL" id="CAF1154442.1"/>
    </source>
</evidence>
<sequence>MLILRPTDLKLKEDVAGATFMAAGTSAPELFTSLIGVIFAKSDIGTGTIVGSAIFNVLFIIAICALSAKSVTIKNS</sequence>
<keyword evidence="11" id="KW-1185">Reference proteome</keyword>
<evidence type="ECO:0000313" key="11">
    <source>
        <dbReference type="Proteomes" id="UP000663879"/>
    </source>
</evidence>
<organism evidence="10 11">
    <name type="scientific">Brachionus calyciflorus</name>
    <dbReference type="NCBI Taxonomy" id="104777"/>
    <lineage>
        <taxon>Eukaryota</taxon>
        <taxon>Metazoa</taxon>
        <taxon>Spiralia</taxon>
        <taxon>Gnathifera</taxon>
        <taxon>Rotifera</taxon>
        <taxon>Eurotatoria</taxon>
        <taxon>Monogononta</taxon>
        <taxon>Pseudotrocha</taxon>
        <taxon>Ploima</taxon>
        <taxon>Brachionidae</taxon>
        <taxon>Brachionus</taxon>
    </lineage>
</organism>
<feature type="domain" description="Sodium/calcium exchanger membrane region" evidence="9">
    <location>
        <begin position="9"/>
        <end position="69"/>
    </location>
</feature>
<keyword evidence="4" id="KW-0406">Ion transport</keyword>
<dbReference type="InterPro" id="IPR044880">
    <property type="entry name" value="NCX_ion-bd_dom_sf"/>
</dbReference>
<keyword evidence="3" id="KW-0050">Antiport</keyword>
<keyword evidence="4" id="KW-0813">Transport</keyword>
<dbReference type="PANTHER" id="PTHR10846">
    <property type="entry name" value="SODIUM/POTASSIUM/CALCIUM EXCHANGER"/>
    <property type="match status" value="1"/>
</dbReference>
<dbReference type="GO" id="GO:0005886">
    <property type="term" value="C:plasma membrane"/>
    <property type="evidence" value="ECO:0007669"/>
    <property type="project" value="TreeGrafter"/>
</dbReference>
<evidence type="ECO:0000256" key="4">
    <source>
        <dbReference type="ARBA" id="ARBA00022568"/>
    </source>
</evidence>
<dbReference type="AlphaFoldDB" id="A0A814SYR6"/>
<keyword evidence="7 8" id="KW-0472">Membrane</keyword>
<dbReference type="Gene3D" id="1.20.1420.30">
    <property type="entry name" value="NCX, central ion-binding region"/>
    <property type="match status" value="1"/>
</dbReference>
<feature type="transmembrane region" description="Helical" evidence="8">
    <location>
        <begin position="20"/>
        <end position="40"/>
    </location>
</feature>
<keyword evidence="4" id="KW-0106">Calcium</keyword>
<evidence type="ECO:0000256" key="2">
    <source>
        <dbReference type="ARBA" id="ARBA00005364"/>
    </source>
</evidence>
<dbReference type="Proteomes" id="UP000663879">
    <property type="component" value="Unassembled WGS sequence"/>
</dbReference>
<dbReference type="GO" id="GO:0008273">
    <property type="term" value="F:calcium, potassium:sodium antiporter activity"/>
    <property type="evidence" value="ECO:0007669"/>
    <property type="project" value="TreeGrafter"/>
</dbReference>
<evidence type="ECO:0000259" key="9">
    <source>
        <dbReference type="Pfam" id="PF01699"/>
    </source>
</evidence>
<protein>
    <recommendedName>
        <fullName evidence="9">Sodium/calcium exchanger membrane region domain-containing protein</fullName>
    </recommendedName>
</protein>
<evidence type="ECO:0000256" key="5">
    <source>
        <dbReference type="ARBA" id="ARBA00022692"/>
    </source>
</evidence>
<evidence type="ECO:0000256" key="6">
    <source>
        <dbReference type="ARBA" id="ARBA00022989"/>
    </source>
</evidence>
<gene>
    <name evidence="10" type="ORF">OXX778_LOCUS23412</name>
</gene>
<dbReference type="EMBL" id="CAJNOC010012602">
    <property type="protein sequence ID" value="CAF1154442.1"/>
    <property type="molecule type" value="Genomic_DNA"/>
</dbReference>
<evidence type="ECO:0000256" key="1">
    <source>
        <dbReference type="ARBA" id="ARBA00004141"/>
    </source>
</evidence>
<dbReference type="PANTHER" id="PTHR10846:SF73">
    <property type="entry name" value="SODIUM_CALCIUM EXCHANGER MEMBRANE REGION DOMAIN-CONTAINING PROTEIN"/>
    <property type="match status" value="1"/>
</dbReference>
<feature type="transmembrane region" description="Helical" evidence="8">
    <location>
        <begin position="46"/>
        <end position="68"/>
    </location>
</feature>
<dbReference type="InterPro" id="IPR004837">
    <property type="entry name" value="NaCa_Exmemb"/>
</dbReference>
<reference evidence="10" key="1">
    <citation type="submission" date="2021-02" db="EMBL/GenBank/DDBJ databases">
        <authorList>
            <person name="Nowell W R."/>
        </authorList>
    </citation>
    <scope>NUCLEOTIDE SEQUENCE</scope>
    <source>
        <strain evidence="10">Ploen Becks lab</strain>
    </source>
</reference>
<evidence type="ECO:0000256" key="7">
    <source>
        <dbReference type="ARBA" id="ARBA00023136"/>
    </source>
</evidence>
<dbReference type="GO" id="GO:0005262">
    <property type="term" value="F:calcium channel activity"/>
    <property type="evidence" value="ECO:0007669"/>
    <property type="project" value="TreeGrafter"/>
</dbReference>
<keyword evidence="5 8" id="KW-0812">Transmembrane</keyword>
<comment type="similarity">
    <text evidence="2">Belongs to the Ca(2+):cation antiporter (CaCA) (TC 2.A.19) family. SLC24A subfamily.</text>
</comment>
<keyword evidence="4" id="KW-0109">Calcium transport</keyword>